<dbReference type="PANTHER" id="PTHR46206">
    <property type="entry name" value="CYTOCHROME P450"/>
    <property type="match status" value="1"/>
</dbReference>
<dbReference type="InterPro" id="IPR002403">
    <property type="entry name" value="Cyt_P450_E_grp-IV"/>
</dbReference>
<comment type="caution">
    <text evidence="8">The sequence shown here is derived from an EMBL/GenBank/DDBJ whole genome shotgun (WGS) entry which is preliminary data.</text>
</comment>
<name>A0A370TY93_9HELO</name>
<keyword evidence="9" id="KW-1185">Reference proteome</keyword>
<evidence type="ECO:0000313" key="9">
    <source>
        <dbReference type="Proteomes" id="UP000254866"/>
    </source>
</evidence>
<evidence type="ECO:0000256" key="5">
    <source>
        <dbReference type="ARBA" id="ARBA00023004"/>
    </source>
</evidence>
<dbReference type="SUPFAM" id="SSF48264">
    <property type="entry name" value="Cytochrome P450"/>
    <property type="match status" value="1"/>
</dbReference>
<dbReference type="PANTHER" id="PTHR46206:SF6">
    <property type="entry name" value="CYTOCHROME P450 MONOOXYGENASE AN1598-RELATED"/>
    <property type="match status" value="1"/>
</dbReference>
<keyword evidence="3 7" id="KW-0479">Metal-binding</keyword>
<evidence type="ECO:0000256" key="1">
    <source>
        <dbReference type="ARBA" id="ARBA00001971"/>
    </source>
</evidence>
<dbReference type="Proteomes" id="UP000254866">
    <property type="component" value="Unassembled WGS sequence"/>
</dbReference>
<keyword evidence="4" id="KW-0560">Oxidoreductase</keyword>
<dbReference type="Pfam" id="PF00067">
    <property type="entry name" value="p450"/>
    <property type="match status" value="1"/>
</dbReference>
<evidence type="ECO:0000256" key="7">
    <source>
        <dbReference type="PIRSR" id="PIRSR602403-1"/>
    </source>
</evidence>
<organism evidence="8 9">
    <name type="scientific">Venustampulla echinocandica</name>
    <dbReference type="NCBI Taxonomy" id="2656787"/>
    <lineage>
        <taxon>Eukaryota</taxon>
        <taxon>Fungi</taxon>
        <taxon>Dikarya</taxon>
        <taxon>Ascomycota</taxon>
        <taxon>Pezizomycotina</taxon>
        <taxon>Leotiomycetes</taxon>
        <taxon>Helotiales</taxon>
        <taxon>Pleuroascaceae</taxon>
        <taxon>Venustampulla</taxon>
    </lineage>
</organism>
<reference evidence="8 9" key="1">
    <citation type="journal article" date="2018" name="IMA Fungus">
        <title>IMA Genome-F 9: Draft genome sequence of Annulohypoxylon stygium, Aspergillus mulundensis, Berkeleyomyces basicola (syn. Thielaviopsis basicola), Ceratocystis smalleyi, two Cercospora beticola strains, Coleophoma cylindrospora, Fusarium fracticaudum, Phialophora cf. hyalina, and Morchella septimelata.</title>
        <authorList>
            <person name="Wingfield B.D."/>
            <person name="Bills G.F."/>
            <person name="Dong Y."/>
            <person name="Huang W."/>
            <person name="Nel W.J."/>
            <person name="Swalarsk-Parry B.S."/>
            <person name="Vaghefi N."/>
            <person name="Wilken P.M."/>
            <person name="An Z."/>
            <person name="de Beer Z.W."/>
            <person name="De Vos L."/>
            <person name="Chen L."/>
            <person name="Duong T.A."/>
            <person name="Gao Y."/>
            <person name="Hammerbacher A."/>
            <person name="Kikkert J.R."/>
            <person name="Li Y."/>
            <person name="Li H."/>
            <person name="Li K."/>
            <person name="Li Q."/>
            <person name="Liu X."/>
            <person name="Ma X."/>
            <person name="Naidoo K."/>
            <person name="Pethybridge S.J."/>
            <person name="Sun J."/>
            <person name="Steenkamp E.T."/>
            <person name="van der Nest M.A."/>
            <person name="van Wyk S."/>
            <person name="Wingfield M.J."/>
            <person name="Xiong C."/>
            <person name="Yue Q."/>
            <person name="Zhang X."/>
        </authorList>
    </citation>
    <scope>NUCLEOTIDE SEQUENCE [LARGE SCALE GENOMIC DNA]</scope>
    <source>
        <strain evidence="8 9">BP 5553</strain>
    </source>
</reference>
<evidence type="ECO:0000256" key="4">
    <source>
        <dbReference type="ARBA" id="ARBA00023002"/>
    </source>
</evidence>
<protein>
    <recommendedName>
        <fullName evidence="10">Cytochrome P450</fullName>
    </recommendedName>
</protein>
<dbReference type="GO" id="GO:0020037">
    <property type="term" value="F:heme binding"/>
    <property type="evidence" value="ECO:0007669"/>
    <property type="project" value="InterPro"/>
</dbReference>
<comment type="similarity">
    <text evidence="2">Belongs to the cytochrome P450 family.</text>
</comment>
<dbReference type="CDD" id="cd11041">
    <property type="entry name" value="CYP503A1-like"/>
    <property type="match status" value="1"/>
</dbReference>
<evidence type="ECO:0000256" key="3">
    <source>
        <dbReference type="ARBA" id="ARBA00022723"/>
    </source>
</evidence>
<evidence type="ECO:0000313" key="8">
    <source>
        <dbReference type="EMBL" id="RDL40499.1"/>
    </source>
</evidence>
<dbReference type="OrthoDB" id="1844152at2759"/>
<dbReference type="PRINTS" id="PR00465">
    <property type="entry name" value="EP450IV"/>
</dbReference>
<keyword evidence="7" id="KW-0349">Heme</keyword>
<dbReference type="STRING" id="2656787.A0A370TY93"/>
<dbReference type="RefSeq" id="XP_031873155.1">
    <property type="nucleotide sequence ID" value="XM_032009101.1"/>
</dbReference>
<dbReference type="EMBL" id="NPIC01000001">
    <property type="protein sequence ID" value="RDL40499.1"/>
    <property type="molecule type" value="Genomic_DNA"/>
</dbReference>
<accession>A0A370TY93</accession>
<feature type="binding site" description="axial binding residue" evidence="7">
    <location>
        <position position="417"/>
    </location>
    <ligand>
        <name>heme</name>
        <dbReference type="ChEBI" id="CHEBI:30413"/>
    </ligand>
    <ligandPart>
        <name>Fe</name>
        <dbReference type="ChEBI" id="CHEBI:18248"/>
    </ligandPart>
</feature>
<dbReference type="InterPro" id="IPR001128">
    <property type="entry name" value="Cyt_P450"/>
</dbReference>
<dbReference type="GO" id="GO:0016705">
    <property type="term" value="F:oxidoreductase activity, acting on paired donors, with incorporation or reduction of molecular oxygen"/>
    <property type="evidence" value="ECO:0007669"/>
    <property type="project" value="InterPro"/>
</dbReference>
<gene>
    <name evidence="8" type="ORF">BP5553_00478</name>
</gene>
<evidence type="ECO:0000256" key="2">
    <source>
        <dbReference type="ARBA" id="ARBA00010617"/>
    </source>
</evidence>
<dbReference type="Gene3D" id="1.10.630.10">
    <property type="entry name" value="Cytochrome P450"/>
    <property type="match status" value="1"/>
</dbReference>
<dbReference type="GO" id="GO:0004497">
    <property type="term" value="F:monooxygenase activity"/>
    <property type="evidence" value="ECO:0007669"/>
    <property type="project" value="UniProtKB-KW"/>
</dbReference>
<evidence type="ECO:0000256" key="6">
    <source>
        <dbReference type="ARBA" id="ARBA00023033"/>
    </source>
</evidence>
<sequence length="474" mass="54195">MAWLTYLSFVVVAGLVLQNFISRRASRRQRELPHIPLVKFDENDTLERYISSTRELMHKGYLQYSKKGQAFKIRNPVDERCPQVIISKKYLDEVKNAPEDKFSFPLYSIQAFLLEYSGSVLPSASATHVTRIDLNKNLDWTSLKPWDTFLPVISRVTGRVLVGSELCKDPEWIQLTITNTTGIVKSAMAIRETYSSQWQWLAPWTAPWRNDLINARQKATQLIEPTCRKRISGVSGEENNNVVKWLIDHSEGKPITPAEIADSILFLYMAGIHSTSASLISIVYDLIAYSEYIPGIIEEIKQTLAESPEWTKLSLAKLRKLDSFLRENQRLHSVGMVTVQRSTVVPYTFSDGLYLPANTMLAFPTYEVTHDPDIYPNPDEFDGLRFYRMREQGDAAKFHYATVSNESTNFGAGFHACPGRFFVGYELKIILAELLLNYDLKFAVGNERPPDLLHDFSIQPNPEAELLIRRKEEV</sequence>
<comment type="cofactor">
    <cofactor evidence="1 7">
        <name>heme</name>
        <dbReference type="ChEBI" id="CHEBI:30413"/>
    </cofactor>
</comment>
<dbReference type="AlphaFoldDB" id="A0A370TY93"/>
<evidence type="ECO:0008006" key="10">
    <source>
        <dbReference type="Google" id="ProtNLM"/>
    </source>
</evidence>
<keyword evidence="6" id="KW-0503">Monooxygenase</keyword>
<keyword evidence="5 7" id="KW-0408">Iron</keyword>
<dbReference type="InterPro" id="IPR036396">
    <property type="entry name" value="Cyt_P450_sf"/>
</dbReference>
<proteinExistence type="inferred from homology"/>
<dbReference type="GO" id="GO:0005506">
    <property type="term" value="F:iron ion binding"/>
    <property type="evidence" value="ECO:0007669"/>
    <property type="project" value="InterPro"/>
</dbReference>
<dbReference type="GeneID" id="43593327"/>